<dbReference type="AlphaFoldDB" id="A0A811UTG8"/>
<dbReference type="Proteomes" id="UP000606786">
    <property type="component" value="Unassembled WGS sequence"/>
</dbReference>
<name>A0A811UTG8_CERCA</name>
<evidence type="ECO:0000313" key="2">
    <source>
        <dbReference type="Proteomes" id="UP000606786"/>
    </source>
</evidence>
<reference evidence="1" key="1">
    <citation type="submission" date="2020-11" db="EMBL/GenBank/DDBJ databases">
        <authorList>
            <person name="Whitehead M."/>
        </authorList>
    </citation>
    <scope>NUCLEOTIDE SEQUENCE</scope>
    <source>
        <strain evidence="1">EGII</strain>
    </source>
</reference>
<proteinExistence type="predicted"/>
<gene>
    <name evidence="1" type="ORF">CCAP1982_LOCUS9743</name>
</gene>
<accession>A0A811UTG8</accession>
<protein>
    <submittedName>
        <fullName evidence="1">(Mediterranean fruit fly) hypothetical protein</fullName>
    </submittedName>
</protein>
<sequence>MRVDYQPGKTNVVADMLSRPREDIKNGVENCTNCQRYKESNLKPMGLYQTVSSKQRFRVQDIHPYFSREIFVHEITPCLATITDAFKDSKDCENSSKILTKPTETHNEFAPNRDGPFVTVERKGSTTYVIAHQDDLQKPLGEYHASALSPYVSDSGVQETAVNVIRHRLLVIRALVTNLSE</sequence>
<organism evidence="1 2">
    <name type="scientific">Ceratitis capitata</name>
    <name type="common">Mediterranean fruit fly</name>
    <name type="synonym">Tephritis capitata</name>
    <dbReference type="NCBI Taxonomy" id="7213"/>
    <lineage>
        <taxon>Eukaryota</taxon>
        <taxon>Metazoa</taxon>
        <taxon>Ecdysozoa</taxon>
        <taxon>Arthropoda</taxon>
        <taxon>Hexapoda</taxon>
        <taxon>Insecta</taxon>
        <taxon>Pterygota</taxon>
        <taxon>Neoptera</taxon>
        <taxon>Endopterygota</taxon>
        <taxon>Diptera</taxon>
        <taxon>Brachycera</taxon>
        <taxon>Muscomorpha</taxon>
        <taxon>Tephritoidea</taxon>
        <taxon>Tephritidae</taxon>
        <taxon>Ceratitis</taxon>
        <taxon>Ceratitis</taxon>
    </lineage>
</organism>
<evidence type="ECO:0000313" key="1">
    <source>
        <dbReference type="EMBL" id="CAD7001245.1"/>
    </source>
</evidence>
<dbReference type="EMBL" id="CAJHJT010000023">
    <property type="protein sequence ID" value="CAD7001245.1"/>
    <property type="molecule type" value="Genomic_DNA"/>
</dbReference>
<comment type="caution">
    <text evidence="1">The sequence shown here is derived from an EMBL/GenBank/DDBJ whole genome shotgun (WGS) entry which is preliminary data.</text>
</comment>
<keyword evidence="2" id="KW-1185">Reference proteome</keyword>